<comment type="similarity">
    <text evidence="2">Belongs to the AAA ATPase family. BCS1 subfamily.</text>
</comment>
<evidence type="ECO:0000256" key="14">
    <source>
        <dbReference type="SAM" id="Phobius"/>
    </source>
</evidence>
<dbReference type="OrthoDB" id="10251412at2759"/>
<evidence type="ECO:0000256" key="6">
    <source>
        <dbReference type="ARBA" id="ARBA00022801"/>
    </source>
</evidence>
<dbReference type="SUPFAM" id="SSF52540">
    <property type="entry name" value="P-loop containing nucleoside triphosphate hydrolases"/>
    <property type="match status" value="1"/>
</dbReference>
<keyword evidence="18" id="KW-1185">Reference proteome</keyword>
<comment type="catalytic activity">
    <reaction evidence="11">
        <text>ATP + H2O = ADP + phosphate + H(+)</text>
        <dbReference type="Rhea" id="RHEA:13065"/>
        <dbReference type="ChEBI" id="CHEBI:15377"/>
        <dbReference type="ChEBI" id="CHEBI:15378"/>
        <dbReference type="ChEBI" id="CHEBI:30616"/>
        <dbReference type="ChEBI" id="CHEBI:43474"/>
        <dbReference type="ChEBI" id="CHEBI:456216"/>
    </reaction>
    <physiologicalReaction direction="left-to-right" evidence="11">
        <dbReference type="Rhea" id="RHEA:13066"/>
    </physiologicalReaction>
</comment>
<evidence type="ECO:0000256" key="3">
    <source>
        <dbReference type="ARBA" id="ARBA00022692"/>
    </source>
</evidence>
<keyword evidence="10 14" id="KW-0472">Membrane</keyword>
<accession>A0A6A6UNW8</accession>
<dbReference type="Pfam" id="PF25426">
    <property type="entry name" value="AAA_lid_BCS1"/>
    <property type="match status" value="1"/>
</dbReference>
<feature type="compositionally biased region" description="Basic and acidic residues" evidence="13">
    <location>
        <begin position="649"/>
        <end position="660"/>
    </location>
</feature>
<dbReference type="SMART" id="SM01024">
    <property type="entry name" value="BCS1_N"/>
    <property type="match status" value="1"/>
</dbReference>
<dbReference type="GO" id="GO:0016887">
    <property type="term" value="F:ATP hydrolysis activity"/>
    <property type="evidence" value="ECO:0007669"/>
    <property type="project" value="InterPro"/>
</dbReference>
<dbReference type="InterPro" id="IPR014851">
    <property type="entry name" value="BCS1_N"/>
</dbReference>
<dbReference type="InterPro" id="IPR003959">
    <property type="entry name" value="ATPase_AAA_core"/>
</dbReference>
<evidence type="ECO:0000256" key="2">
    <source>
        <dbReference type="ARBA" id="ARBA00007448"/>
    </source>
</evidence>
<reference evidence="17" key="1">
    <citation type="journal article" date="2020" name="Stud. Mycol.">
        <title>101 Dothideomycetes genomes: a test case for predicting lifestyles and emergence of pathogens.</title>
        <authorList>
            <person name="Haridas S."/>
            <person name="Albert R."/>
            <person name="Binder M."/>
            <person name="Bloem J."/>
            <person name="Labutti K."/>
            <person name="Salamov A."/>
            <person name="Andreopoulos B."/>
            <person name="Baker S."/>
            <person name="Barry K."/>
            <person name="Bills G."/>
            <person name="Bluhm B."/>
            <person name="Cannon C."/>
            <person name="Castanera R."/>
            <person name="Culley D."/>
            <person name="Daum C."/>
            <person name="Ezra D."/>
            <person name="Gonzalez J."/>
            <person name="Henrissat B."/>
            <person name="Kuo A."/>
            <person name="Liang C."/>
            <person name="Lipzen A."/>
            <person name="Lutzoni F."/>
            <person name="Magnuson J."/>
            <person name="Mondo S."/>
            <person name="Nolan M."/>
            <person name="Ohm R."/>
            <person name="Pangilinan J."/>
            <person name="Park H.-J."/>
            <person name="Ramirez L."/>
            <person name="Alfaro M."/>
            <person name="Sun H."/>
            <person name="Tritt A."/>
            <person name="Yoshinaga Y."/>
            <person name="Zwiers L.-H."/>
            <person name="Turgeon B."/>
            <person name="Goodwin S."/>
            <person name="Spatafora J."/>
            <person name="Crous P."/>
            <person name="Grigoriev I."/>
        </authorList>
    </citation>
    <scope>NUCLEOTIDE SEQUENCE</scope>
    <source>
        <strain evidence="17">CBS 115976</strain>
    </source>
</reference>
<evidence type="ECO:0000256" key="4">
    <source>
        <dbReference type="ARBA" id="ARBA00022741"/>
    </source>
</evidence>
<dbReference type="InterPro" id="IPR027417">
    <property type="entry name" value="P-loop_NTPase"/>
</dbReference>
<evidence type="ECO:0000256" key="1">
    <source>
        <dbReference type="ARBA" id="ARBA00004434"/>
    </source>
</evidence>
<protein>
    <submittedName>
        <fullName evidence="17">P-loop containing nucleoside triphosphate hydrolase protein</fullName>
    </submittedName>
</protein>
<evidence type="ECO:0000256" key="13">
    <source>
        <dbReference type="SAM" id="MobiDB-lite"/>
    </source>
</evidence>
<evidence type="ECO:0000256" key="12">
    <source>
        <dbReference type="RuleBase" id="RU003651"/>
    </source>
</evidence>
<dbReference type="EMBL" id="MU004231">
    <property type="protein sequence ID" value="KAF2673932.1"/>
    <property type="molecule type" value="Genomic_DNA"/>
</dbReference>
<comment type="subcellular location">
    <subcellularLocation>
        <location evidence="1">Mitochondrion inner membrane</location>
        <topology evidence="1">Single-pass membrane protein</topology>
    </subcellularLocation>
</comment>
<evidence type="ECO:0000256" key="11">
    <source>
        <dbReference type="ARBA" id="ARBA00048778"/>
    </source>
</evidence>
<dbReference type="AlphaFoldDB" id="A0A6A6UNW8"/>
<dbReference type="InterPro" id="IPR003960">
    <property type="entry name" value="ATPase_AAA_CS"/>
</dbReference>
<evidence type="ECO:0000313" key="17">
    <source>
        <dbReference type="EMBL" id="KAF2673932.1"/>
    </source>
</evidence>
<organism evidence="17 18">
    <name type="scientific">Microthyrium microscopicum</name>
    <dbReference type="NCBI Taxonomy" id="703497"/>
    <lineage>
        <taxon>Eukaryota</taxon>
        <taxon>Fungi</taxon>
        <taxon>Dikarya</taxon>
        <taxon>Ascomycota</taxon>
        <taxon>Pezizomycotina</taxon>
        <taxon>Dothideomycetes</taxon>
        <taxon>Dothideomycetes incertae sedis</taxon>
        <taxon>Microthyriales</taxon>
        <taxon>Microthyriaceae</taxon>
        <taxon>Microthyrium</taxon>
    </lineage>
</organism>
<dbReference type="SMART" id="SM00382">
    <property type="entry name" value="AAA"/>
    <property type="match status" value="1"/>
</dbReference>
<evidence type="ECO:0000256" key="8">
    <source>
        <dbReference type="ARBA" id="ARBA00022989"/>
    </source>
</evidence>
<evidence type="ECO:0000256" key="10">
    <source>
        <dbReference type="ARBA" id="ARBA00023136"/>
    </source>
</evidence>
<gene>
    <name evidence="17" type="ORF">BT63DRAFT_476380</name>
</gene>
<sequence>METICIKALLTHRILENETCHFASLDNMSGKFRFRGQQSPLLDTARTLGNDGAGQAPLDFAPNMLEAFIPGYSVISRFILQAFGFDIGIFVSAGFILVTFATAVRFLGRRFWSLVQDYGISSIHILEYDDMFEDILKWISKEQVGRTARTLKAKSKALGDDDEDQLDENLFTQELFHTGRMTKLPPNYEPYYGTYYFVRNWRLYVFERGRRERGARSPWDRQTEEEHVTFKTIGWKTQPIKDLLSEIKEWAAENQTLLTVIRRPAQRERARQGAWARALERPSRPVETVVLADNRKAELIADVHEYLLPTTRRWYARRGIPYRRGYLFHGPPGTGKSSLSFALAGLFGLEVYLISLLDPNLTETDLTALFNSLPRRCIVLLEDIDSAGLKRPGAPADKMIRPRRGKTSGPEEPPASNGISLSGLLNAIDGVASHEGRVLVMTTNFPERLDDALIRPGRVDMQIRFTLATKHQIREIFVRMYDNEAKESKKANGDVDGNGHIPKANEPNGNPISKLTGFGGKRAIDQETKELLKPLLTKKHTHFSKDELRDLAEQFVEEVKEDTFSPAEVQNFLIPRKDPWKAVKEVREWAAEMLETKVNKLSMAKSLAESGPETTAPVEESGEKDNDKKSGNDDDFEEINKSPTFQQFENKDETKENGSV</sequence>
<feature type="transmembrane region" description="Helical" evidence="14">
    <location>
        <begin position="78"/>
        <end position="104"/>
    </location>
</feature>
<keyword evidence="4 12" id="KW-0547">Nucleotide-binding</keyword>
<evidence type="ECO:0000259" key="16">
    <source>
        <dbReference type="SMART" id="SM01024"/>
    </source>
</evidence>
<feature type="region of interest" description="Disordered" evidence="13">
    <location>
        <begin position="392"/>
        <end position="419"/>
    </location>
</feature>
<keyword evidence="3 14" id="KW-0812">Transmembrane</keyword>
<dbReference type="PROSITE" id="PS00674">
    <property type="entry name" value="AAA"/>
    <property type="match status" value="1"/>
</dbReference>
<name>A0A6A6UNW8_9PEZI</name>
<proteinExistence type="inferred from homology"/>
<dbReference type="GO" id="GO:0005743">
    <property type="term" value="C:mitochondrial inner membrane"/>
    <property type="evidence" value="ECO:0007669"/>
    <property type="project" value="UniProtKB-SubCell"/>
</dbReference>
<feature type="region of interest" description="Disordered" evidence="13">
    <location>
        <begin position="488"/>
        <end position="512"/>
    </location>
</feature>
<keyword evidence="8 14" id="KW-1133">Transmembrane helix</keyword>
<evidence type="ECO:0000256" key="9">
    <source>
        <dbReference type="ARBA" id="ARBA00023128"/>
    </source>
</evidence>
<evidence type="ECO:0000256" key="7">
    <source>
        <dbReference type="ARBA" id="ARBA00022840"/>
    </source>
</evidence>
<keyword evidence="6 17" id="KW-0378">Hydrolase</keyword>
<dbReference type="Pfam" id="PF00004">
    <property type="entry name" value="AAA"/>
    <property type="match status" value="1"/>
</dbReference>
<keyword evidence="9" id="KW-0496">Mitochondrion</keyword>
<keyword evidence="5" id="KW-0999">Mitochondrion inner membrane</keyword>
<feature type="compositionally biased region" description="Basic and acidic residues" evidence="13">
    <location>
        <begin position="621"/>
        <end position="632"/>
    </location>
</feature>
<dbReference type="Gene3D" id="3.40.50.300">
    <property type="entry name" value="P-loop containing nucleotide triphosphate hydrolases"/>
    <property type="match status" value="1"/>
</dbReference>
<feature type="region of interest" description="Disordered" evidence="13">
    <location>
        <begin position="604"/>
        <end position="660"/>
    </location>
</feature>
<dbReference type="InterPro" id="IPR057495">
    <property type="entry name" value="AAA_lid_BCS1"/>
</dbReference>
<evidence type="ECO:0000259" key="15">
    <source>
        <dbReference type="SMART" id="SM00382"/>
    </source>
</evidence>
<dbReference type="PANTHER" id="PTHR23070">
    <property type="entry name" value="BCS1 AAA-TYPE ATPASE"/>
    <property type="match status" value="1"/>
</dbReference>
<dbReference type="InterPro" id="IPR050747">
    <property type="entry name" value="Mitochondrial_chaperone_BCS1"/>
</dbReference>
<dbReference type="Proteomes" id="UP000799302">
    <property type="component" value="Unassembled WGS sequence"/>
</dbReference>
<dbReference type="GO" id="GO:0005524">
    <property type="term" value="F:ATP binding"/>
    <property type="evidence" value="ECO:0007669"/>
    <property type="project" value="UniProtKB-KW"/>
</dbReference>
<keyword evidence="7 12" id="KW-0067">ATP-binding</keyword>
<feature type="domain" description="BCS1 N-terminal" evidence="16">
    <location>
        <begin position="95"/>
        <end position="289"/>
    </location>
</feature>
<evidence type="ECO:0000313" key="18">
    <source>
        <dbReference type="Proteomes" id="UP000799302"/>
    </source>
</evidence>
<feature type="domain" description="AAA+ ATPase" evidence="15">
    <location>
        <begin position="322"/>
        <end position="469"/>
    </location>
</feature>
<dbReference type="InterPro" id="IPR003593">
    <property type="entry name" value="AAA+_ATPase"/>
</dbReference>
<dbReference type="Pfam" id="PF08740">
    <property type="entry name" value="BCS1_N"/>
    <property type="match status" value="1"/>
</dbReference>
<evidence type="ECO:0000256" key="5">
    <source>
        <dbReference type="ARBA" id="ARBA00022792"/>
    </source>
</evidence>